<feature type="signal peptide" evidence="3">
    <location>
        <begin position="1"/>
        <end position="19"/>
    </location>
</feature>
<sequence>MNKMTKFSAAALLALFLTACDKPADKAPAADAAPAKTEQQAAPAAPEQAPAADKAPASEPAAAPATANASADETADYQAFMKWNEEQAPTQLAAQQKFQQALTEAVATKDEKKVRAAIDEFNKSVEDAINSLDKLEVKTELLKTIKAQNQDVLKLASGLLVDQADFALKQPTEAQTKAYAEKAQQLQDKMMELQKSGAALAAKFAPAAPQAPAAK</sequence>
<reference evidence="4 5" key="1">
    <citation type="submission" date="2018-06" db="EMBL/GenBank/DDBJ databases">
        <authorList>
            <consortium name="Pathogen Informatics"/>
            <person name="Doyle S."/>
        </authorList>
    </citation>
    <scope>NUCLEOTIDE SEQUENCE [LARGE SCALE GENOMIC DNA]</scope>
    <source>
        <strain evidence="4 5">NCTC13335</strain>
    </source>
</reference>
<dbReference type="Proteomes" id="UP000255264">
    <property type="component" value="Unassembled WGS sequence"/>
</dbReference>
<evidence type="ECO:0000256" key="1">
    <source>
        <dbReference type="SAM" id="Coils"/>
    </source>
</evidence>
<evidence type="ECO:0000313" key="5">
    <source>
        <dbReference type="Proteomes" id="UP000255264"/>
    </source>
</evidence>
<keyword evidence="5" id="KW-1185">Reference proteome</keyword>
<dbReference type="RefSeq" id="WP_007242534.1">
    <property type="nucleotide sequence ID" value="NZ_CAUUFB010000005.1"/>
</dbReference>
<dbReference type="AlphaFoldDB" id="A0A377J0N4"/>
<feature type="coiled-coil region" evidence="1">
    <location>
        <begin position="176"/>
        <end position="203"/>
    </location>
</feature>
<gene>
    <name evidence="4" type="primary">HlpB</name>
    <name evidence="4" type="ORF">NCTC13335_01993</name>
</gene>
<accession>A0A377J0N4</accession>
<dbReference type="PROSITE" id="PS51257">
    <property type="entry name" value="PROKAR_LIPOPROTEIN"/>
    <property type="match status" value="1"/>
</dbReference>
<feature type="chain" id="PRO_5016804782" evidence="3">
    <location>
        <begin position="20"/>
        <end position="215"/>
    </location>
</feature>
<keyword evidence="3" id="KW-0732">Signal</keyword>
<name>A0A377J0N4_9PAST</name>
<evidence type="ECO:0000256" key="2">
    <source>
        <dbReference type="SAM" id="MobiDB-lite"/>
    </source>
</evidence>
<protein>
    <submittedName>
        <fullName evidence="4">Lipoprotein HlpB</fullName>
    </submittedName>
</protein>
<organism evidence="4 5">
    <name type="scientific">Haemophilus pittmaniae</name>
    <dbReference type="NCBI Taxonomy" id="249188"/>
    <lineage>
        <taxon>Bacteria</taxon>
        <taxon>Pseudomonadati</taxon>
        <taxon>Pseudomonadota</taxon>
        <taxon>Gammaproteobacteria</taxon>
        <taxon>Pasteurellales</taxon>
        <taxon>Pasteurellaceae</taxon>
        <taxon>Haemophilus</taxon>
    </lineage>
</organism>
<evidence type="ECO:0000256" key="3">
    <source>
        <dbReference type="SAM" id="SignalP"/>
    </source>
</evidence>
<feature type="compositionally biased region" description="Low complexity" evidence="2">
    <location>
        <begin position="25"/>
        <end position="72"/>
    </location>
</feature>
<dbReference type="EMBL" id="UGHS01000004">
    <property type="protein sequence ID" value="STO94076.1"/>
    <property type="molecule type" value="Genomic_DNA"/>
</dbReference>
<feature type="region of interest" description="Disordered" evidence="2">
    <location>
        <begin position="25"/>
        <end position="81"/>
    </location>
</feature>
<keyword evidence="1" id="KW-0175">Coiled coil</keyword>
<keyword evidence="4" id="KW-0449">Lipoprotein</keyword>
<proteinExistence type="predicted"/>
<evidence type="ECO:0000313" key="4">
    <source>
        <dbReference type="EMBL" id="STO94076.1"/>
    </source>
</evidence>